<feature type="transmembrane region" description="Helical" evidence="1">
    <location>
        <begin position="155"/>
        <end position="174"/>
    </location>
</feature>
<protein>
    <recommendedName>
        <fullName evidence="4">Transmembrane protein</fullName>
    </recommendedName>
</protein>
<feature type="transmembrane region" description="Helical" evidence="1">
    <location>
        <begin position="7"/>
        <end position="28"/>
    </location>
</feature>
<feature type="transmembrane region" description="Helical" evidence="1">
    <location>
        <begin position="104"/>
        <end position="123"/>
    </location>
</feature>
<accession>A0AAC9I1X8</accession>
<evidence type="ECO:0000256" key="1">
    <source>
        <dbReference type="SAM" id="Phobius"/>
    </source>
</evidence>
<name>A0AAC9I1X8_9FLAO</name>
<evidence type="ECO:0000313" key="2">
    <source>
        <dbReference type="EMBL" id="AOW09024.1"/>
    </source>
</evidence>
<reference evidence="2 3" key="1">
    <citation type="submission" date="2016-10" db="EMBL/GenBank/DDBJ databases">
        <title>Flavobacterium gilvum sp. nov., isolated from stream water.</title>
        <authorList>
            <person name="Shin S.-K."/>
            <person name="Cho Y.-J."/>
            <person name="Yi H."/>
        </authorList>
    </citation>
    <scope>NUCLEOTIDE SEQUENCE [LARGE SCALE GENOMIC DNA]</scope>
    <source>
        <strain evidence="2 3">EM1308</strain>
    </source>
</reference>
<dbReference type="Proteomes" id="UP000175968">
    <property type="component" value="Chromosome"/>
</dbReference>
<dbReference type="AlphaFoldDB" id="A0AAC9I1X8"/>
<feature type="transmembrane region" description="Helical" evidence="1">
    <location>
        <begin position="130"/>
        <end position="149"/>
    </location>
</feature>
<evidence type="ECO:0000313" key="3">
    <source>
        <dbReference type="Proteomes" id="UP000175968"/>
    </source>
</evidence>
<dbReference type="EMBL" id="CP017479">
    <property type="protein sequence ID" value="AOW09024.1"/>
    <property type="molecule type" value="Genomic_DNA"/>
</dbReference>
<sequence length="201" mass="23119">MKKTLPIFSYIFHPLFTPVQACFFYFLYHLSDFNANEMGMFFLQIGIITILTPIALYYLLRYVGKVDSIMIADLEQRKTPLVFQCFLILLLLRKTITLEHFLELHFFFLGALFSILFALGLLFAKIKASLHMLAISALTVFAFGLNTHFQTGNVFLIPFFLLMNGFVASSRLVMEAHTPKELIIGLLLGSIPQMLFLFIWL</sequence>
<keyword evidence="3" id="KW-1185">Reference proteome</keyword>
<dbReference type="RefSeq" id="WP_035634199.1">
    <property type="nucleotide sequence ID" value="NZ_CP017479.1"/>
</dbReference>
<feature type="transmembrane region" description="Helical" evidence="1">
    <location>
        <begin position="181"/>
        <end position="200"/>
    </location>
</feature>
<keyword evidence="1" id="KW-0472">Membrane</keyword>
<proteinExistence type="predicted"/>
<gene>
    <name evidence="2" type="ORF">EM308_05600</name>
</gene>
<keyword evidence="1" id="KW-0812">Transmembrane</keyword>
<feature type="transmembrane region" description="Helical" evidence="1">
    <location>
        <begin position="40"/>
        <end position="60"/>
    </location>
</feature>
<organism evidence="2 3">
    <name type="scientific">Flavobacterium gilvum</name>
    <dbReference type="NCBI Taxonomy" id="1492737"/>
    <lineage>
        <taxon>Bacteria</taxon>
        <taxon>Pseudomonadati</taxon>
        <taxon>Bacteroidota</taxon>
        <taxon>Flavobacteriia</taxon>
        <taxon>Flavobacteriales</taxon>
        <taxon>Flavobacteriaceae</taxon>
        <taxon>Flavobacterium</taxon>
    </lineage>
</organism>
<dbReference type="KEGG" id="fgl:EM308_05600"/>
<keyword evidence="1" id="KW-1133">Transmembrane helix</keyword>
<evidence type="ECO:0008006" key="4">
    <source>
        <dbReference type="Google" id="ProtNLM"/>
    </source>
</evidence>